<organism evidence="1 2">
    <name type="scientific">Ancylostoma ceylanicum</name>
    <dbReference type="NCBI Taxonomy" id="53326"/>
    <lineage>
        <taxon>Eukaryota</taxon>
        <taxon>Metazoa</taxon>
        <taxon>Ecdysozoa</taxon>
        <taxon>Nematoda</taxon>
        <taxon>Chromadorea</taxon>
        <taxon>Rhabditida</taxon>
        <taxon>Rhabditina</taxon>
        <taxon>Rhabditomorpha</taxon>
        <taxon>Strongyloidea</taxon>
        <taxon>Ancylostomatidae</taxon>
        <taxon>Ancylostomatinae</taxon>
        <taxon>Ancylostoma</taxon>
    </lineage>
</organism>
<keyword evidence="2" id="KW-1185">Reference proteome</keyword>
<dbReference type="Proteomes" id="UP000024635">
    <property type="component" value="Unassembled WGS sequence"/>
</dbReference>
<dbReference type="EMBL" id="JARK01001365">
    <property type="protein sequence ID" value="EYC18017.1"/>
    <property type="molecule type" value="Genomic_DNA"/>
</dbReference>
<protein>
    <submittedName>
        <fullName evidence="1">Uncharacterized protein</fullName>
    </submittedName>
</protein>
<evidence type="ECO:0000313" key="1">
    <source>
        <dbReference type="EMBL" id="EYC18017.1"/>
    </source>
</evidence>
<evidence type="ECO:0000313" key="2">
    <source>
        <dbReference type="Proteomes" id="UP000024635"/>
    </source>
</evidence>
<proteinExistence type="predicted"/>
<reference evidence="2" key="1">
    <citation type="journal article" date="2015" name="Nat. Genet.">
        <title>The genome and transcriptome of the zoonotic hookworm Ancylostoma ceylanicum identify infection-specific gene families.</title>
        <authorList>
            <person name="Schwarz E.M."/>
            <person name="Hu Y."/>
            <person name="Antoshechkin I."/>
            <person name="Miller M.M."/>
            <person name="Sternberg P.W."/>
            <person name="Aroian R.V."/>
        </authorList>
    </citation>
    <scope>NUCLEOTIDE SEQUENCE</scope>
    <source>
        <strain evidence="2">HY135</strain>
    </source>
</reference>
<gene>
    <name evidence="1" type="primary">Acey_s0029.g2012</name>
    <name evidence="1" type="ORF">Y032_0029g2012</name>
</gene>
<dbReference type="AlphaFoldDB" id="A0A016UT88"/>
<name>A0A016UT88_9BILA</name>
<sequence>MWEISGNFFRLISTSIKLPNSSVGPVPSPTGCPLKLHLLQHLLQNAFERNPVEIRDVGIPQRPIIIYKLQNSVILRIGVLFCDIGNGGPIATTSLVTCLRIVDDVYPSIRVAMGDFGY</sequence>
<comment type="caution">
    <text evidence="1">The sequence shown here is derived from an EMBL/GenBank/DDBJ whole genome shotgun (WGS) entry which is preliminary data.</text>
</comment>
<accession>A0A016UT88</accession>